<evidence type="ECO:0000313" key="3">
    <source>
        <dbReference type="Proteomes" id="UP001589854"/>
    </source>
</evidence>
<dbReference type="SUPFAM" id="SSF52833">
    <property type="entry name" value="Thioredoxin-like"/>
    <property type="match status" value="1"/>
</dbReference>
<gene>
    <name evidence="2" type="ORF">ACFFIX_04525</name>
</gene>
<dbReference type="Proteomes" id="UP001589854">
    <property type="component" value="Unassembled WGS sequence"/>
</dbReference>
<evidence type="ECO:0000259" key="1">
    <source>
        <dbReference type="Pfam" id="PF00462"/>
    </source>
</evidence>
<dbReference type="CDD" id="cd02976">
    <property type="entry name" value="NrdH"/>
    <property type="match status" value="1"/>
</dbReference>
<dbReference type="PANTHER" id="PTHR34386:SF1">
    <property type="entry name" value="GLUTAREDOXIN-LIKE PROTEIN NRDH"/>
    <property type="match status" value="1"/>
</dbReference>
<accession>A0ABV6GAZ5</accession>
<dbReference type="InterPro" id="IPR002109">
    <property type="entry name" value="Glutaredoxin"/>
</dbReference>
<dbReference type="PANTHER" id="PTHR34386">
    <property type="entry name" value="GLUTAREDOXIN"/>
    <property type="match status" value="1"/>
</dbReference>
<reference evidence="2 3" key="1">
    <citation type="submission" date="2024-09" db="EMBL/GenBank/DDBJ databases">
        <authorList>
            <person name="Sun Q."/>
            <person name="Mori K."/>
        </authorList>
    </citation>
    <scope>NUCLEOTIDE SEQUENCE [LARGE SCALE GENOMIC DNA]</scope>
    <source>
        <strain evidence="2 3">CCM 7228</strain>
    </source>
</reference>
<protein>
    <submittedName>
        <fullName evidence="2">Glutaredoxin family protein</fullName>
    </submittedName>
</protein>
<dbReference type="EMBL" id="JBHLVO010000002">
    <property type="protein sequence ID" value="MFC0270715.1"/>
    <property type="molecule type" value="Genomic_DNA"/>
</dbReference>
<proteinExistence type="predicted"/>
<name>A0ABV6GAZ5_9BACI</name>
<dbReference type="InterPro" id="IPR036249">
    <property type="entry name" value="Thioredoxin-like_sf"/>
</dbReference>
<organism evidence="2 3">
    <name type="scientific">Metabacillus herbersteinensis</name>
    <dbReference type="NCBI Taxonomy" id="283816"/>
    <lineage>
        <taxon>Bacteria</taxon>
        <taxon>Bacillati</taxon>
        <taxon>Bacillota</taxon>
        <taxon>Bacilli</taxon>
        <taxon>Bacillales</taxon>
        <taxon>Bacillaceae</taxon>
        <taxon>Metabacillus</taxon>
    </lineage>
</organism>
<dbReference type="Pfam" id="PF00462">
    <property type="entry name" value="Glutaredoxin"/>
    <property type="match status" value="1"/>
</dbReference>
<feature type="domain" description="Glutaredoxin" evidence="1">
    <location>
        <begin position="5"/>
        <end position="64"/>
    </location>
</feature>
<dbReference type="InterPro" id="IPR051548">
    <property type="entry name" value="Grx-like_ET"/>
</dbReference>
<dbReference type="Gene3D" id="3.40.30.10">
    <property type="entry name" value="Glutaredoxin"/>
    <property type="match status" value="1"/>
</dbReference>
<sequence length="80" mass="9112">MNKSVIIYTQPECPPCKIVKQFLNHHQVPFQEVDITKNEQARNKLIHEIKSSSTPTVTVDSEVVAGFDLARLEKLLELHS</sequence>
<dbReference type="PROSITE" id="PS51354">
    <property type="entry name" value="GLUTAREDOXIN_2"/>
    <property type="match status" value="1"/>
</dbReference>
<evidence type="ECO:0000313" key="2">
    <source>
        <dbReference type="EMBL" id="MFC0270715.1"/>
    </source>
</evidence>
<dbReference type="RefSeq" id="WP_378930964.1">
    <property type="nucleotide sequence ID" value="NZ_JBHLVO010000002.1"/>
</dbReference>
<comment type="caution">
    <text evidence="2">The sequence shown here is derived from an EMBL/GenBank/DDBJ whole genome shotgun (WGS) entry which is preliminary data.</text>
</comment>
<keyword evidence="3" id="KW-1185">Reference proteome</keyword>